<evidence type="ECO:0000256" key="6">
    <source>
        <dbReference type="ARBA" id="ARBA00022908"/>
    </source>
</evidence>
<keyword evidence="5 10" id="KW-0159">Chromosome partition</keyword>
<keyword evidence="8 10" id="KW-0233">DNA recombination</keyword>
<dbReference type="PROSITE" id="PS51900">
    <property type="entry name" value="CB"/>
    <property type="match status" value="1"/>
</dbReference>
<dbReference type="Gene3D" id="1.10.150.130">
    <property type="match status" value="1"/>
</dbReference>
<evidence type="ECO:0000256" key="2">
    <source>
        <dbReference type="ARBA" id="ARBA00006657"/>
    </source>
</evidence>
<keyword evidence="6 10" id="KW-0229">DNA integration</keyword>
<evidence type="ECO:0000259" key="13">
    <source>
        <dbReference type="PROSITE" id="PS51898"/>
    </source>
</evidence>
<dbReference type="InterPro" id="IPR011010">
    <property type="entry name" value="DNA_brk_join_enz"/>
</dbReference>
<feature type="active site" evidence="10">
    <location>
        <position position="195"/>
    </location>
</feature>
<protein>
    <recommendedName>
        <fullName evidence="10 11">Tyrosine recombinase XerC</fullName>
    </recommendedName>
</protein>
<reference evidence="15 16" key="1">
    <citation type="submission" date="2019-03" db="EMBL/GenBank/DDBJ databases">
        <title>Metabolic reconstructions from genomes of highly enriched 'Candidatus Accumulibacter' and 'Candidatus Competibacter' bioreactor populations.</title>
        <authorList>
            <person name="Annavajhala M.K."/>
            <person name="Welles L."/>
            <person name="Abbas B."/>
            <person name="Sorokin D."/>
            <person name="Park H."/>
            <person name="Van Loosdrecht M."/>
            <person name="Chandran K."/>
        </authorList>
    </citation>
    <scope>NUCLEOTIDE SEQUENCE [LARGE SCALE GENOMIC DNA]</scope>
    <source>
        <strain evidence="15 16">SBR_S</strain>
    </source>
</reference>
<keyword evidence="7 10" id="KW-0238">DNA-binding</keyword>
<dbReference type="Pfam" id="PF02899">
    <property type="entry name" value="Phage_int_SAM_1"/>
    <property type="match status" value="2"/>
</dbReference>
<feature type="active site" description="O-(3'-phospho-DNA)-tyrosine intermediate" evidence="10">
    <location>
        <position position="299"/>
    </location>
</feature>
<feature type="active site" evidence="10">
    <location>
        <position position="264"/>
    </location>
</feature>
<evidence type="ECO:0000313" key="16">
    <source>
        <dbReference type="Proteomes" id="UP000749010"/>
    </source>
</evidence>
<comment type="subcellular location">
    <subcellularLocation>
        <location evidence="1 10">Cytoplasm</location>
    </subcellularLocation>
</comment>
<dbReference type="InterPro" id="IPR013762">
    <property type="entry name" value="Integrase-like_cat_sf"/>
</dbReference>
<keyword evidence="16" id="KW-1185">Reference proteome</keyword>
<comment type="caution">
    <text evidence="15">The sequence shown here is derived from an EMBL/GenBank/DDBJ whole genome shotgun (WGS) entry which is preliminary data.</text>
</comment>
<dbReference type="PANTHER" id="PTHR30349">
    <property type="entry name" value="PHAGE INTEGRASE-RELATED"/>
    <property type="match status" value="1"/>
</dbReference>
<keyword evidence="9 10" id="KW-0131">Cell cycle</keyword>
<evidence type="ECO:0000256" key="8">
    <source>
        <dbReference type="ARBA" id="ARBA00023172"/>
    </source>
</evidence>
<dbReference type="InterPro" id="IPR004107">
    <property type="entry name" value="Integrase_SAM-like_N"/>
</dbReference>
<evidence type="ECO:0000256" key="10">
    <source>
        <dbReference type="HAMAP-Rule" id="MF_01808"/>
    </source>
</evidence>
<evidence type="ECO:0000256" key="3">
    <source>
        <dbReference type="ARBA" id="ARBA00022490"/>
    </source>
</evidence>
<comment type="similarity">
    <text evidence="2 10">Belongs to the 'phage' integrase family. XerC subfamily.</text>
</comment>
<evidence type="ECO:0000313" key="15">
    <source>
        <dbReference type="EMBL" id="NMQ28399.1"/>
    </source>
</evidence>
<proteinExistence type="inferred from homology"/>
<feature type="active site" evidence="10">
    <location>
        <position position="290"/>
    </location>
</feature>
<evidence type="ECO:0000256" key="7">
    <source>
        <dbReference type="ARBA" id="ARBA00023125"/>
    </source>
</evidence>
<keyword evidence="4 10" id="KW-0132">Cell division</keyword>
<evidence type="ECO:0000256" key="11">
    <source>
        <dbReference type="NCBIfam" id="TIGR02224"/>
    </source>
</evidence>
<dbReference type="CDD" id="cd00798">
    <property type="entry name" value="INT_XerDC_C"/>
    <property type="match status" value="1"/>
</dbReference>
<dbReference type="InterPro" id="IPR023009">
    <property type="entry name" value="Tyrosine_recombinase_XerC/XerD"/>
</dbReference>
<evidence type="ECO:0000256" key="1">
    <source>
        <dbReference type="ARBA" id="ARBA00004496"/>
    </source>
</evidence>
<dbReference type="NCBIfam" id="TIGR02224">
    <property type="entry name" value="recomb_XerC"/>
    <property type="match status" value="1"/>
</dbReference>
<evidence type="ECO:0000256" key="4">
    <source>
        <dbReference type="ARBA" id="ARBA00022618"/>
    </source>
</evidence>
<dbReference type="Pfam" id="PF00589">
    <property type="entry name" value="Phage_integrase"/>
    <property type="match status" value="1"/>
</dbReference>
<gene>
    <name evidence="10 15" type="primary">xerC</name>
    <name evidence="15" type="ORF">E4Q23_11925</name>
</gene>
<dbReference type="SUPFAM" id="SSF56349">
    <property type="entry name" value="DNA breaking-rejoining enzymes"/>
    <property type="match status" value="1"/>
</dbReference>
<feature type="active site" evidence="10">
    <location>
        <position position="267"/>
    </location>
</feature>
<accession>A0ABX1TZW3</accession>
<feature type="active site" evidence="10">
    <location>
        <position position="170"/>
    </location>
</feature>
<dbReference type="InterPro" id="IPR044068">
    <property type="entry name" value="CB"/>
</dbReference>
<feature type="region of interest" description="Disordered" evidence="12">
    <location>
        <begin position="114"/>
        <end position="136"/>
    </location>
</feature>
<comment type="subunit">
    <text evidence="10">Forms a cyclic heterotetrameric complex composed of two molecules of XerC and two molecules of XerD.</text>
</comment>
<name>A0ABX1TZW3_9PROT</name>
<dbReference type="SUPFAM" id="SSF47823">
    <property type="entry name" value="lambda integrase-like, N-terminal domain"/>
    <property type="match status" value="1"/>
</dbReference>
<dbReference type="HAMAP" id="MF_01808">
    <property type="entry name" value="Recomb_XerC_XerD"/>
    <property type="match status" value="1"/>
</dbReference>
<evidence type="ECO:0000256" key="9">
    <source>
        <dbReference type="ARBA" id="ARBA00023306"/>
    </source>
</evidence>
<feature type="domain" description="Core-binding (CB)" evidence="14">
    <location>
        <begin position="11"/>
        <end position="110"/>
    </location>
</feature>
<keyword evidence="3 10" id="KW-0963">Cytoplasm</keyword>
<dbReference type="PANTHER" id="PTHR30349:SF81">
    <property type="entry name" value="TYROSINE RECOMBINASE XERC"/>
    <property type="match status" value="1"/>
</dbReference>
<dbReference type="InterPro" id="IPR050090">
    <property type="entry name" value="Tyrosine_recombinase_XerCD"/>
</dbReference>
<evidence type="ECO:0000259" key="14">
    <source>
        <dbReference type="PROSITE" id="PS51900"/>
    </source>
</evidence>
<comment type="function">
    <text evidence="10">Site-specific tyrosine recombinase, which acts by catalyzing the cutting and rejoining of the recombining DNA molecules. The XerC-XerD complex is essential to convert dimers of the bacterial chromosome into monomers to permit their segregation at cell division. It also contributes to the segregational stability of plasmids.</text>
</comment>
<dbReference type="EMBL" id="SPMY01000033">
    <property type="protein sequence ID" value="NMQ28399.1"/>
    <property type="molecule type" value="Genomic_DNA"/>
</dbReference>
<sequence>MAVSTAAATAGERSASVGAYLDELAQQRRLSPHTVDNYRRDLQSLCRLIGELPRASGDGRPSNARSEIAFDAIQTHHIRRFVAQLHTQGLGGRSLGRTLSAWRGFYRWLGQRGSATHNPVDSVRPPKSPKALPKTLSPDEANRLLEVADESLLAIRDQAMFELFYSSGLRLAELAALDLSCLEDLLAGEVRVLGKRSKLRLVPVGSKAREAVATWVDQRHRLTGSDETALFVGQRGQRLGVRMIQLRLARRGLAQGLPARVHPHMLRHSFASHVLQSSGDLRAVQEMLGHASIASTQVYTHLDFQHLAAVYDKAHPRAKRKEDPK</sequence>
<organism evidence="15 16">
    <name type="scientific">Candidatus Accumulibacter phosphatis</name>
    <dbReference type="NCBI Taxonomy" id="327160"/>
    <lineage>
        <taxon>Bacteria</taxon>
        <taxon>Pseudomonadati</taxon>
        <taxon>Pseudomonadota</taxon>
        <taxon>Betaproteobacteria</taxon>
        <taxon>Candidatus Accumulibacter</taxon>
    </lineage>
</organism>
<dbReference type="Proteomes" id="UP000749010">
    <property type="component" value="Unassembled WGS sequence"/>
</dbReference>
<dbReference type="InterPro" id="IPR002104">
    <property type="entry name" value="Integrase_catalytic"/>
</dbReference>
<evidence type="ECO:0000256" key="12">
    <source>
        <dbReference type="SAM" id="MobiDB-lite"/>
    </source>
</evidence>
<dbReference type="PROSITE" id="PS51898">
    <property type="entry name" value="TYR_RECOMBINASE"/>
    <property type="match status" value="1"/>
</dbReference>
<dbReference type="Gene3D" id="1.10.443.10">
    <property type="entry name" value="Intergrase catalytic core"/>
    <property type="match status" value="1"/>
</dbReference>
<feature type="domain" description="Tyr recombinase" evidence="13">
    <location>
        <begin position="131"/>
        <end position="312"/>
    </location>
</feature>
<dbReference type="InterPro" id="IPR011931">
    <property type="entry name" value="Recomb_XerC"/>
</dbReference>
<dbReference type="InterPro" id="IPR010998">
    <property type="entry name" value="Integrase_recombinase_N"/>
</dbReference>
<evidence type="ECO:0000256" key="5">
    <source>
        <dbReference type="ARBA" id="ARBA00022829"/>
    </source>
</evidence>